<comment type="caution">
    <text evidence="3">The sequence shown here is derived from an EMBL/GenBank/DDBJ whole genome shotgun (WGS) entry which is preliminary data.</text>
</comment>
<dbReference type="SUPFAM" id="SSF56300">
    <property type="entry name" value="Metallo-dependent phosphatases"/>
    <property type="match status" value="1"/>
</dbReference>
<feature type="domain" description="Calcineurin-like phosphoesterase" evidence="2">
    <location>
        <begin position="7"/>
        <end position="91"/>
    </location>
</feature>
<accession>A0ABT0WBU9</accession>
<dbReference type="Proteomes" id="UP001523262">
    <property type="component" value="Unassembled WGS sequence"/>
</dbReference>
<keyword evidence="4" id="KW-1185">Reference proteome</keyword>
<dbReference type="InterPro" id="IPR024654">
    <property type="entry name" value="Calcineurin-like_PHP_lpxH"/>
</dbReference>
<evidence type="ECO:0000259" key="2">
    <source>
        <dbReference type="Pfam" id="PF12850"/>
    </source>
</evidence>
<dbReference type="EMBL" id="JAMQCR010000001">
    <property type="protein sequence ID" value="MCM2533005.1"/>
    <property type="molecule type" value="Genomic_DNA"/>
</dbReference>
<evidence type="ECO:0000313" key="4">
    <source>
        <dbReference type="Proteomes" id="UP001523262"/>
    </source>
</evidence>
<protein>
    <submittedName>
        <fullName evidence="3">Metallophosphoesterase family protein</fullName>
    </submittedName>
</protein>
<evidence type="ECO:0000313" key="3">
    <source>
        <dbReference type="EMBL" id="MCM2533005.1"/>
    </source>
</evidence>
<evidence type="ECO:0000256" key="1">
    <source>
        <dbReference type="ARBA" id="ARBA00008950"/>
    </source>
</evidence>
<dbReference type="Pfam" id="PF12850">
    <property type="entry name" value="Metallophos_2"/>
    <property type="match status" value="1"/>
</dbReference>
<gene>
    <name evidence="3" type="ORF">NDK43_12160</name>
</gene>
<proteinExistence type="inferred from homology"/>
<name>A0ABT0WBU9_9BACI</name>
<comment type="similarity">
    <text evidence="1">Belongs to the metallophosphoesterase superfamily. YfcE family.</text>
</comment>
<dbReference type="Gene3D" id="3.60.21.10">
    <property type="match status" value="1"/>
</dbReference>
<dbReference type="InterPro" id="IPR029052">
    <property type="entry name" value="Metallo-depent_PP-like"/>
</dbReference>
<organism evidence="3 4">
    <name type="scientific">Neobacillus pocheonensis</name>
    <dbReference type="NCBI Taxonomy" id="363869"/>
    <lineage>
        <taxon>Bacteria</taxon>
        <taxon>Bacillati</taxon>
        <taxon>Bacillota</taxon>
        <taxon>Bacilli</taxon>
        <taxon>Bacillales</taxon>
        <taxon>Bacillaceae</taxon>
        <taxon>Neobacillus</taxon>
    </lineage>
</organism>
<sequence length="138" mass="16074">MPTTLNAVYNGKKFHFTHYHLNDQNEFISVDKEPTEVKLDELYRTSSADVVCFGHHHVIHHFKTKDRLYLNPGSLGCFHKPFASYAILSIGESGEIDVTLREVPYDNKQFLLGYLRLNVPDSEYILKIFHGNQQLRYM</sequence>
<reference evidence="3 4" key="1">
    <citation type="submission" date="2022-06" db="EMBL/GenBank/DDBJ databases">
        <authorList>
            <person name="Jeon C.O."/>
        </authorList>
    </citation>
    <scope>NUCLEOTIDE SEQUENCE [LARGE SCALE GENOMIC DNA]</scope>
    <source>
        <strain evidence="3 4">KCTC 13943</strain>
    </source>
</reference>